<accession>A0A8D9GDJ5</accession>
<feature type="region of interest" description="Disordered" evidence="1">
    <location>
        <begin position="140"/>
        <end position="161"/>
    </location>
</feature>
<reference evidence="2 3" key="1">
    <citation type="submission" date="2021-07" db="EMBL/GenBank/DDBJ databases">
        <authorList>
            <consortium name="Genoscope - CEA"/>
            <person name="William W."/>
        </authorList>
    </citation>
    <scope>NUCLEOTIDE SEQUENCE [LARGE SCALE GENOMIC DNA]</scope>
</reference>
<dbReference type="EMBL" id="LS974621">
    <property type="protein sequence ID" value="CAG7876482.1"/>
    <property type="molecule type" value="Genomic_DNA"/>
</dbReference>
<evidence type="ECO:0000313" key="2">
    <source>
        <dbReference type="EMBL" id="CAG7876482.1"/>
    </source>
</evidence>
<dbReference type="AlphaFoldDB" id="A0A8D9GDJ5"/>
<feature type="region of interest" description="Disordered" evidence="1">
    <location>
        <begin position="68"/>
        <end position="91"/>
    </location>
</feature>
<name>A0A8D9GDJ5_BRACM</name>
<evidence type="ECO:0000313" key="3">
    <source>
        <dbReference type="Proteomes" id="UP000694005"/>
    </source>
</evidence>
<gene>
    <name evidence="2" type="ORF">BRAPAZ1V2_A05P30030.2</name>
</gene>
<evidence type="ECO:0000256" key="1">
    <source>
        <dbReference type="SAM" id="MobiDB-lite"/>
    </source>
</evidence>
<proteinExistence type="predicted"/>
<sequence length="161" mass="17285">MVNDVIYVIRGKSGERKEREKGDLRFFSGVRPARERPYRRRNLFPFLKEASFGFFFIASHQTLCLSSGLEPSSNGGSSRGGKTRSRGGSRRVKIGLHVSVVIPGDGGYHRSVDAGFFPGGGGSFSFAAAGSSSREWEAFSAPSSPVLAPEGRGPHSSTLSD</sequence>
<dbReference type="Gramene" id="A05p30030.2_BraZ1">
    <property type="protein sequence ID" value="A05p30030.2_BraZ1.CDS"/>
    <property type="gene ID" value="A05g30030.2_BraZ1"/>
</dbReference>
<organism evidence="2 3">
    <name type="scientific">Brassica campestris</name>
    <name type="common">Field mustard</name>
    <dbReference type="NCBI Taxonomy" id="3711"/>
    <lineage>
        <taxon>Eukaryota</taxon>
        <taxon>Viridiplantae</taxon>
        <taxon>Streptophyta</taxon>
        <taxon>Embryophyta</taxon>
        <taxon>Tracheophyta</taxon>
        <taxon>Spermatophyta</taxon>
        <taxon>Magnoliopsida</taxon>
        <taxon>eudicotyledons</taxon>
        <taxon>Gunneridae</taxon>
        <taxon>Pentapetalae</taxon>
        <taxon>rosids</taxon>
        <taxon>malvids</taxon>
        <taxon>Brassicales</taxon>
        <taxon>Brassicaceae</taxon>
        <taxon>Brassiceae</taxon>
        <taxon>Brassica</taxon>
    </lineage>
</organism>
<dbReference type="Proteomes" id="UP000694005">
    <property type="component" value="Chromosome A05"/>
</dbReference>
<feature type="compositionally biased region" description="Basic residues" evidence="1">
    <location>
        <begin position="81"/>
        <end position="91"/>
    </location>
</feature>
<protein>
    <submittedName>
        <fullName evidence="2">Uncharacterized protein</fullName>
    </submittedName>
</protein>